<keyword evidence="4 8" id="KW-0732">Signal</keyword>
<dbReference type="PIRSF" id="PIRSF001092">
    <property type="entry name" value="Alpha-L-fucosidase"/>
    <property type="match status" value="1"/>
</dbReference>
<dbReference type="Proteomes" id="UP000199705">
    <property type="component" value="Unassembled WGS sequence"/>
</dbReference>
<keyword evidence="11" id="KW-1185">Reference proteome</keyword>
<dbReference type="GO" id="GO:0005764">
    <property type="term" value="C:lysosome"/>
    <property type="evidence" value="ECO:0007669"/>
    <property type="project" value="TreeGrafter"/>
</dbReference>
<dbReference type="PANTHER" id="PTHR10030">
    <property type="entry name" value="ALPHA-L-FUCOSIDASE"/>
    <property type="match status" value="1"/>
</dbReference>
<comment type="similarity">
    <text evidence="2">Belongs to the glycosyl hydrolase 29 family.</text>
</comment>
<feature type="chain" id="PRO_5011534980" description="alpha-L-fucosidase" evidence="8">
    <location>
        <begin position="21"/>
        <end position="435"/>
    </location>
</feature>
<reference evidence="11" key="1">
    <citation type="submission" date="2016-10" db="EMBL/GenBank/DDBJ databases">
        <authorList>
            <person name="Varghese N."/>
            <person name="Submissions S."/>
        </authorList>
    </citation>
    <scope>NUCLEOTIDE SEQUENCE [LARGE SCALE GENOMIC DNA]</scope>
    <source>
        <strain evidence="11">Gh-67</strain>
    </source>
</reference>
<feature type="domain" description="Glycoside hydrolase family 29 N-terminal" evidence="9">
    <location>
        <begin position="19"/>
        <end position="334"/>
    </location>
</feature>
<dbReference type="InterPro" id="IPR017853">
    <property type="entry name" value="GH"/>
</dbReference>
<dbReference type="GO" id="GO:0006004">
    <property type="term" value="P:fucose metabolic process"/>
    <property type="evidence" value="ECO:0007669"/>
    <property type="project" value="InterPro"/>
</dbReference>
<evidence type="ECO:0000256" key="3">
    <source>
        <dbReference type="ARBA" id="ARBA00012662"/>
    </source>
</evidence>
<sequence length="435" mass="49114">MKKPAIILLYLFSVIKLSFAQQTASVKTPKAVLDDFMTKRFGMFVHFGPVTLRGTEIGWSRNKEVAQGDYDNLYKEFNPVLFNADAIVKAAKDAGMKYLVITAKHHDGFALWPSAFTDYNISKTPYKRDMVAELAAACKKQGMLFCIYHTVLDWHDPNYPIPNPYDSTKNVKGDMVAFKTQMKNELKELITKYHPYLLWFDGYWEKPWTNADGQEIYKFIKGIDPNVIVNNRLGKESEKLNDQSVGDYLTPEQHIGQLNMNEPWESCITICQQWAWKPNDKMKTVQECIQTLVKTAAGNGNLLFNVGPMPDGRIEARQVETLQQMGLWLKKYGESIYGTKGGPIAPNDNYAVTRKGNKIYLHIFQKKGDKIVLPNLPGVNITNAYVLGGTKVNYKPDATGYIIDLPQTLPDANSNVIVLELNKNAEEIPVIAAGK</sequence>
<protein>
    <recommendedName>
        <fullName evidence="3">alpha-L-fucosidase</fullName>
        <ecNumber evidence="3">3.2.1.51</ecNumber>
    </recommendedName>
</protein>
<evidence type="ECO:0000313" key="11">
    <source>
        <dbReference type="Proteomes" id="UP000199705"/>
    </source>
</evidence>
<evidence type="ECO:0000256" key="4">
    <source>
        <dbReference type="ARBA" id="ARBA00022729"/>
    </source>
</evidence>
<dbReference type="Gene3D" id="3.20.20.80">
    <property type="entry name" value="Glycosidases"/>
    <property type="match status" value="1"/>
</dbReference>
<dbReference type="GO" id="GO:0016139">
    <property type="term" value="P:glycoside catabolic process"/>
    <property type="evidence" value="ECO:0007669"/>
    <property type="project" value="TreeGrafter"/>
</dbReference>
<dbReference type="GO" id="GO:0004560">
    <property type="term" value="F:alpha-L-fucosidase activity"/>
    <property type="evidence" value="ECO:0007669"/>
    <property type="project" value="InterPro"/>
</dbReference>
<dbReference type="Gene3D" id="2.60.40.1180">
    <property type="entry name" value="Golgi alpha-mannosidase II"/>
    <property type="match status" value="1"/>
</dbReference>
<evidence type="ECO:0000259" key="9">
    <source>
        <dbReference type="Pfam" id="PF01120"/>
    </source>
</evidence>
<evidence type="ECO:0000256" key="6">
    <source>
        <dbReference type="ARBA" id="ARBA00023295"/>
    </source>
</evidence>
<accession>A0A1G8DV26</accession>
<dbReference type="InterPro" id="IPR016286">
    <property type="entry name" value="FUC_metazoa-typ"/>
</dbReference>
<organism evidence="10 11">
    <name type="scientific">Mucilaginibacter gossypii</name>
    <dbReference type="NCBI Taxonomy" id="551996"/>
    <lineage>
        <taxon>Bacteria</taxon>
        <taxon>Pseudomonadati</taxon>
        <taxon>Bacteroidota</taxon>
        <taxon>Sphingobacteriia</taxon>
        <taxon>Sphingobacteriales</taxon>
        <taxon>Sphingobacteriaceae</taxon>
        <taxon>Mucilaginibacter</taxon>
    </lineage>
</organism>
<keyword evidence="6" id="KW-0326">Glycosidase</keyword>
<evidence type="ECO:0000256" key="2">
    <source>
        <dbReference type="ARBA" id="ARBA00007951"/>
    </source>
</evidence>
<keyword evidence="5" id="KW-0378">Hydrolase</keyword>
<feature type="site" description="May be important for catalysis" evidence="7">
    <location>
        <position position="267"/>
    </location>
</feature>
<dbReference type="PRINTS" id="PR00741">
    <property type="entry name" value="GLHYDRLASE29"/>
</dbReference>
<dbReference type="InterPro" id="IPR013780">
    <property type="entry name" value="Glyco_hydro_b"/>
</dbReference>
<dbReference type="STRING" id="551996.SAMN05192573_11134"/>
<evidence type="ECO:0000256" key="1">
    <source>
        <dbReference type="ARBA" id="ARBA00004071"/>
    </source>
</evidence>
<dbReference type="PANTHER" id="PTHR10030:SF37">
    <property type="entry name" value="ALPHA-L-FUCOSIDASE-RELATED"/>
    <property type="match status" value="1"/>
</dbReference>
<evidence type="ECO:0000256" key="7">
    <source>
        <dbReference type="PIRSR" id="PIRSR001092-1"/>
    </source>
</evidence>
<dbReference type="SMART" id="SM00812">
    <property type="entry name" value="Alpha_L_fucos"/>
    <property type="match status" value="1"/>
</dbReference>
<dbReference type="AlphaFoldDB" id="A0A1G8DV26"/>
<evidence type="ECO:0000256" key="5">
    <source>
        <dbReference type="ARBA" id="ARBA00022801"/>
    </source>
</evidence>
<proteinExistence type="inferred from homology"/>
<evidence type="ECO:0000256" key="8">
    <source>
        <dbReference type="SAM" id="SignalP"/>
    </source>
</evidence>
<dbReference type="SUPFAM" id="SSF51445">
    <property type="entry name" value="(Trans)glycosidases"/>
    <property type="match status" value="1"/>
</dbReference>
<dbReference type="InterPro" id="IPR000933">
    <property type="entry name" value="Glyco_hydro_29"/>
</dbReference>
<comment type="function">
    <text evidence="1">Alpha-L-fucosidase is responsible for hydrolyzing the alpha-1,6-linked fucose joined to the reducing-end N-acetylglucosamine of the carbohydrate moieties of glycoproteins.</text>
</comment>
<dbReference type="RefSeq" id="WP_091171095.1">
    <property type="nucleotide sequence ID" value="NZ_FNCG01000011.1"/>
</dbReference>
<dbReference type="Pfam" id="PF01120">
    <property type="entry name" value="Alpha_L_fucos"/>
    <property type="match status" value="1"/>
</dbReference>
<gene>
    <name evidence="10" type="ORF">SAMN05192573_11134</name>
</gene>
<evidence type="ECO:0000313" key="10">
    <source>
        <dbReference type="EMBL" id="SDH61421.1"/>
    </source>
</evidence>
<feature type="signal peptide" evidence="8">
    <location>
        <begin position="1"/>
        <end position="20"/>
    </location>
</feature>
<dbReference type="InterPro" id="IPR057739">
    <property type="entry name" value="Glyco_hydro_29_N"/>
</dbReference>
<dbReference type="EMBL" id="FNCG01000011">
    <property type="protein sequence ID" value="SDH61421.1"/>
    <property type="molecule type" value="Genomic_DNA"/>
</dbReference>
<dbReference type="EC" id="3.2.1.51" evidence="3"/>
<name>A0A1G8DV26_9SPHI</name>